<dbReference type="InterPro" id="IPR029058">
    <property type="entry name" value="AB_hydrolase_fold"/>
</dbReference>
<dbReference type="InterPro" id="IPR000073">
    <property type="entry name" value="AB_hydrolase_1"/>
</dbReference>
<dbReference type="AlphaFoldDB" id="A0A0U3M9D5"/>
<dbReference type="GO" id="GO:0016787">
    <property type="term" value="F:hydrolase activity"/>
    <property type="evidence" value="ECO:0007669"/>
    <property type="project" value="UniProtKB-KW"/>
</dbReference>
<dbReference type="OrthoDB" id="9780765at2"/>
<keyword evidence="1 2" id="KW-0378">Hydrolase</keyword>
<dbReference type="InterPro" id="IPR050266">
    <property type="entry name" value="AB_hydrolase_sf"/>
</dbReference>
<protein>
    <submittedName>
        <fullName evidence="2">Alpha/beta hydrolase family protein</fullName>
    </submittedName>
</protein>
<name>A0A0U3M9D5_9BURK</name>
<dbReference type="STRING" id="76731.RD2015_701"/>
<accession>A0A0U3M9D5</accession>
<dbReference type="PANTHER" id="PTHR43798">
    <property type="entry name" value="MONOACYLGLYCEROL LIPASE"/>
    <property type="match status" value="1"/>
</dbReference>
<dbReference type="SUPFAM" id="SSF53474">
    <property type="entry name" value="alpha/beta-Hydrolases"/>
    <property type="match status" value="1"/>
</dbReference>
<dbReference type="KEGG" id="rdp:RD2015_701"/>
<gene>
    <name evidence="2" type="ORF">RD2015_701</name>
</gene>
<dbReference type="PRINTS" id="PR00111">
    <property type="entry name" value="ABHYDROLASE"/>
</dbReference>
<evidence type="ECO:0000256" key="1">
    <source>
        <dbReference type="ARBA" id="ARBA00022801"/>
    </source>
</evidence>
<reference evidence="2 3" key="1">
    <citation type="submission" date="2015-12" db="EMBL/GenBank/DDBJ databases">
        <title>Complete genome of Roseateles depolymerans KCTC 42856.</title>
        <authorList>
            <person name="Kim K.M."/>
        </authorList>
    </citation>
    <scope>NUCLEOTIDE SEQUENCE [LARGE SCALE GENOMIC DNA]</scope>
    <source>
        <strain evidence="2 3">KCTC 42856</strain>
    </source>
</reference>
<sequence>MFIQSNGIRVHVKQAGDGDRTLVFLHYYGGSSRTWQRVIDTLSSQFRTVATDHRGWGQSEAPQEGYRIEDMANDAQGVIEALGLQRYVLVGHSMGGKTAQLLASRQLPGLEGVVLVAPSPPSPMRLSEQERTVMAGAYDTPASVEWVVDHVLTATPLAPELKAQVIEDSLAGSAQAKRAWPEVGMAEDITAAVGHIRVPVLVLSGDGDKVDRTDTLREELLPRIPGARLQVLAGPGHLLPLEAPKQVAAAIEGFVRELDARGQRSERKETDAARSS</sequence>
<dbReference type="RefSeq" id="WP_058933712.1">
    <property type="nucleotide sequence ID" value="NZ_CP013729.1"/>
</dbReference>
<proteinExistence type="predicted"/>
<dbReference type="GO" id="GO:0016020">
    <property type="term" value="C:membrane"/>
    <property type="evidence" value="ECO:0007669"/>
    <property type="project" value="TreeGrafter"/>
</dbReference>
<dbReference type="PANTHER" id="PTHR43798:SF31">
    <property type="entry name" value="AB HYDROLASE SUPERFAMILY PROTEIN YCLE"/>
    <property type="match status" value="1"/>
</dbReference>
<dbReference type="Pfam" id="PF12697">
    <property type="entry name" value="Abhydrolase_6"/>
    <property type="match status" value="1"/>
</dbReference>
<dbReference type="PATRIC" id="fig|76731.3.peg.712"/>
<dbReference type="Proteomes" id="UP000060699">
    <property type="component" value="Chromosome"/>
</dbReference>
<organism evidence="2 3">
    <name type="scientific">Roseateles depolymerans</name>
    <dbReference type="NCBI Taxonomy" id="76731"/>
    <lineage>
        <taxon>Bacteria</taxon>
        <taxon>Pseudomonadati</taxon>
        <taxon>Pseudomonadota</taxon>
        <taxon>Betaproteobacteria</taxon>
        <taxon>Burkholderiales</taxon>
        <taxon>Sphaerotilaceae</taxon>
        <taxon>Roseateles</taxon>
    </lineage>
</organism>
<evidence type="ECO:0000313" key="3">
    <source>
        <dbReference type="Proteomes" id="UP000060699"/>
    </source>
</evidence>
<keyword evidence="3" id="KW-1185">Reference proteome</keyword>
<dbReference type="EMBL" id="CP013729">
    <property type="protein sequence ID" value="ALV05197.1"/>
    <property type="molecule type" value="Genomic_DNA"/>
</dbReference>
<evidence type="ECO:0000313" key="2">
    <source>
        <dbReference type="EMBL" id="ALV05197.1"/>
    </source>
</evidence>
<dbReference type="Gene3D" id="3.40.50.1820">
    <property type="entry name" value="alpha/beta hydrolase"/>
    <property type="match status" value="1"/>
</dbReference>